<dbReference type="InterPro" id="IPR007560">
    <property type="entry name" value="Restrct_endonuc_IV_Mrr"/>
</dbReference>
<dbReference type="InterPro" id="IPR011335">
    <property type="entry name" value="Restrct_endonuc-II-like"/>
</dbReference>
<evidence type="ECO:0000313" key="3">
    <source>
        <dbReference type="Proteomes" id="UP000283426"/>
    </source>
</evidence>
<dbReference type="GO" id="GO:0009307">
    <property type="term" value="P:DNA restriction-modification system"/>
    <property type="evidence" value="ECO:0007669"/>
    <property type="project" value="InterPro"/>
</dbReference>
<dbReference type="Gene3D" id="3.40.1350.10">
    <property type="match status" value="1"/>
</dbReference>
<gene>
    <name evidence="2" type="ORF">DWW24_16220</name>
</gene>
<dbReference type="PANTHER" id="PTHR30015:SF7">
    <property type="entry name" value="TYPE IV METHYL-DIRECTED RESTRICTION ENZYME ECOKMRR"/>
    <property type="match status" value="1"/>
</dbReference>
<keyword evidence="2" id="KW-0378">Hydrolase</keyword>
<dbReference type="InterPro" id="IPR011856">
    <property type="entry name" value="tRNA_endonuc-like_dom_sf"/>
</dbReference>
<sequence>MYDNKDILYLESIDTILDLIVNEIIKTVSAFTVIDVREKNFIELNRFERANIIYINFQNNREAFINKDIKGRATLLVDIIYDSLSKSELLVATTPGELAYLRENSVEDEDSFLFNNNLFSWFDYSYNGDNRRNFISIVENILKKNSCNIIYELNNIDLALYNELTNNPKLLQSLNWRVFEKLLADILSTFEYDIELLRGTKDGGIDIVALKKDSPLGIHRYLIQAKRWKNKVGVEPVRSLIWAHNDYRVTKSCLATTSLFTKGAWELANNYRWQVELKDYHKILEWIDSAKKIKTSSLII</sequence>
<dbReference type="RefSeq" id="WP_118108399.1">
    <property type="nucleotide sequence ID" value="NZ_QRYI01000009.1"/>
</dbReference>
<proteinExistence type="predicted"/>
<accession>A0A412W7D1</accession>
<dbReference type="SUPFAM" id="SSF52980">
    <property type="entry name" value="Restriction endonuclease-like"/>
    <property type="match status" value="1"/>
</dbReference>
<name>A0A412W7D1_9BACT</name>
<evidence type="ECO:0000259" key="1">
    <source>
        <dbReference type="Pfam" id="PF04471"/>
    </source>
</evidence>
<dbReference type="GO" id="GO:0015666">
    <property type="term" value="F:restriction endodeoxyribonuclease activity"/>
    <property type="evidence" value="ECO:0007669"/>
    <property type="project" value="TreeGrafter"/>
</dbReference>
<evidence type="ECO:0000313" key="2">
    <source>
        <dbReference type="EMBL" id="RGV20373.1"/>
    </source>
</evidence>
<dbReference type="Pfam" id="PF04471">
    <property type="entry name" value="Mrr_cat"/>
    <property type="match status" value="1"/>
</dbReference>
<reference evidence="2 3" key="1">
    <citation type="submission" date="2018-08" db="EMBL/GenBank/DDBJ databases">
        <title>A genome reference for cultivated species of the human gut microbiota.</title>
        <authorList>
            <person name="Zou Y."/>
            <person name="Xue W."/>
            <person name="Luo G."/>
        </authorList>
    </citation>
    <scope>NUCLEOTIDE SEQUENCE [LARGE SCALE GENOMIC DNA]</scope>
    <source>
        <strain evidence="2 3">AF14-6AC</strain>
    </source>
</reference>
<comment type="caution">
    <text evidence="2">The sequence shown here is derived from an EMBL/GenBank/DDBJ whole genome shotgun (WGS) entry which is preliminary data.</text>
</comment>
<organism evidence="2 3">
    <name type="scientific">Odoribacter splanchnicus</name>
    <dbReference type="NCBI Taxonomy" id="28118"/>
    <lineage>
        <taxon>Bacteria</taxon>
        <taxon>Pseudomonadati</taxon>
        <taxon>Bacteroidota</taxon>
        <taxon>Bacteroidia</taxon>
        <taxon>Bacteroidales</taxon>
        <taxon>Odoribacteraceae</taxon>
        <taxon>Odoribacter</taxon>
    </lineage>
</organism>
<dbReference type="EMBL" id="QRYW01000040">
    <property type="protein sequence ID" value="RGV20373.1"/>
    <property type="molecule type" value="Genomic_DNA"/>
</dbReference>
<dbReference type="GO" id="GO:0003677">
    <property type="term" value="F:DNA binding"/>
    <property type="evidence" value="ECO:0007669"/>
    <property type="project" value="InterPro"/>
</dbReference>
<keyword evidence="2" id="KW-0540">Nuclease</keyword>
<dbReference type="InterPro" id="IPR052906">
    <property type="entry name" value="Type_IV_Methyl-Rstrct_Enzyme"/>
</dbReference>
<feature type="domain" description="Restriction endonuclease type IV Mrr" evidence="1">
    <location>
        <begin position="171"/>
        <end position="287"/>
    </location>
</feature>
<dbReference type="AlphaFoldDB" id="A0A412W7D1"/>
<dbReference type="Proteomes" id="UP000283426">
    <property type="component" value="Unassembled WGS sequence"/>
</dbReference>
<dbReference type="PANTHER" id="PTHR30015">
    <property type="entry name" value="MRR RESTRICTION SYSTEM PROTEIN"/>
    <property type="match status" value="1"/>
</dbReference>
<keyword evidence="2" id="KW-0255">Endonuclease</keyword>
<protein>
    <submittedName>
        <fullName evidence="2">Restriction endonuclease</fullName>
    </submittedName>
</protein>